<dbReference type="GO" id="GO:0031012">
    <property type="term" value="C:extracellular matrix"/>
    <property type="evidence" value="ECO:0007669"/>
    <property type="project" value="TreeGrafter"/>
</dbReference>
<comment type="caution">
    <text evidence="5">The sequence shown here is derived from an EMBL/GenBank/DDBJ whole genome shotgun (WGS) entry which is preliminary data.</text>
</comment>
<dbReference type="InterPro" id="IPR036084">
    <property type="entry name" value="Ser_inhib-like_sf"/>
</dbReference>
<dbReference type="Pfam" id="PF12714">
    <property type="entry name" value="TILa"/>
    <property type="match status" value="4"/>
</dbReference>
<dbReference type="SMART" id="SM00832">
    <property type="entry name" value="C8"/>
    <property type="match status" value="5"/>
</dbReference>
<gene>
    <name evidence="5" type="ORF">NXF25_015136</name>
</gene>
<dbReference type="InterPro" id="IPR050780">
    <property type="entry name" value="Mucin_vWF_Thrombospondin_sf"/>
</dbReference>
<name>A0AAW1AYG7_CROAD</name>
<keyword evidence="1" id="KW-0677">Repeat</keyword>
<evidence type="ECO:0000259" key="4">
    <source>
        <dbReference type="PROSITE" id="PS51233"/>
    </source>
</evidence>
<dbReference type="InterPro" id="IPR002919">
    <property type="entry name" value="TIL_dom"/>
</dbReference>
<dbReference type="Pfam" id="PF00094">
    <property type="entry name" value="VWD"/>
    <property type="match status" value="7"/>
</dbReference>
<keyword evidence="2" id="KW-1015">Disulfide bond</keyword>
<dbReference type="FunFam" id="2.10.25.10:FF:000055">
    <property type="entry name" value="alpha-tectorin isoform X1"/>
    <property type="match status" value="2"/>
</dbReference>
<evidence type="ECO:0000313" key="6">
    <source>
        <dbReference type="Proteomes" id="UP001474421"/>
    </source>
</evidence>
<dbReference type="InterPro" id="IPR025615">
    <property type="entry name" value="TILa_dom"/>
</dbReference>
<feature type="domain" description="VWFD" evidence="4">
    <location>
        <begin position="1433"/>
        <end position="1611"/>
    </location>
</feature>
<evidence type="ECO:0000256" key="1">
    <source>
        <dbReference type="ARBA" id="ARBA00022737"/>
    </source>
</evidence>
<dbReference type="CDD" id="cd19941">
    <property type="entry name" value="TIL"/>
    <property type="match status" value="4"/>
</dbReference>
<feature type="domain" description="VWFD" evidence="4">
    <location>
        <begin position="361"/>
        <end position="555"/>
    </location>
</feature>
<dbReference type="PANTHER" id="PTHR11339:SF244">
    <property type="entry name" value="IGGFC-BINDING PROTEIN"/>
    <property type="match status" value="1"/>
</dbReference>
<dbReference type="InterPro" id="IPR001846">
    <property type="entry name" value="VWF_type-D"/>
</dbReference>
<dbReference type="EMBL" id="JAOTOJ010000011">
    <property type="protein sequence ID" value="KAK9394608.1"/>
    <property type="molecule type" value="Genomic_DNA"/>
</dbReference>
<dbReference type="InterPro" id="IPR001007">
    <property type="entry name" value="VWF_dom"/>
</dbReference>
<dbReference type="Gene3D" id="2.10.25.10">
    <property type="entry name" value="Laminin"/>
    <property type="match status" value="3"/>
</dbReference>
<proteinExistence type="predicted"/>
<evidence type="ECO:0000313" key="5">
    <source>
        <dbReference type="EMBL" id="KAK9394608.1"/>
    </source>
</evidence>
<evidence type="ECO:0000256" key="2">
    <source>
        <dbReference type="ARBA" id="ARBA00023157"/>
    </source>
</evidence>
<dbReference type="SMART" id="SM00215">
    <property type="entry name" value="VWC_out"/>
    <property type="match status" value="3"/>
</dbReference>
<organism evidence="5 6">
    <name type="scientific">Crotalus adamanteus</name>
    <name type="common">Eastern diamondback rattlesnake</name>
    <dbReference type="NCBI Taxonomy" id="8729"/>
    <lineage>
        <taxon>Eukaryota</taxon>
        <taxon>Metazoa</taxon>
        <taxon>Chordata</taxon>
        <taxon>Craniata</taxon>
        <taxon>Vertebrata</taxon>
        <taxon>Euteleostomi</taxon>
        <taxon>Lepidosauria</taxon>
        <taxon>Squamata</taxon>
        <taxon>Bifurcata</taxon>
        <taxon>Unidentata</taxon>
        <taxon>Episquamata</taxon>
        <taxon>Toxicofera</taxon>
        <taxon>Serpentes</taxon>
        <taxon>Colubroidea</taxon>
        <taxon>Viperidae</taxon>
        <taxon>Crotalinae</taxon>
        <taxon>Crotalus</taxon>
    </lineage>
</organism>
<dbReference type="InterPro" id="IPR014853">
    <property type="entry name" value="VWF/SSPO/ZAN-like_Cys-rich_dom"/>
</dbReference>
<dbReference type="Proteomes" id="UP001474421">
    <property type="component" value="Unassembled WGS sequence"/>
</dbReference>
<accession>A0AAW1AYG7</accession>
<keyword evidence="3" id="KW-0325">Glycoprotein</keyword>
<protein>
    <submittedName>
        <fullName evidence="5">IgGFc-binding protein-like</fullName>
    </submittedName>
</protein>
<dbReference type="SMART" id="SM00216">
    <property type="entry name" value="VWD"/>
    <property type="match status" value="6"/>
</dbReference>
<dbReference type="GO" id="GO:0005615">
    <property type="term" value="C:extracellular space"/>
    <property type="evidence" value="ECO:0007669"/>
    <property type="project" value="TreeGrafter"/>
</dbReference>
<feature type="domain" description="VWFD" evidence="4">
    <location>
        <begin position="787"/>
        <end position="967"/>
    </location>
</feature>
<dbReference type="PROSITE" id="PS51233">
    <property type="entry name" value="VWFD"/>
    <property type="match status" value="6"/>
</dbReference>
<feature type="domain" description="VWFD" evidence="4">
    <location>
        <begin position="1818"/>
        <end position="1992"/>
    </location>
</feature>
<feature type="domain" description="VWFD" evidence="4">
    <location>
        <begin position="147"/>
        <end position="326"/>
    </location>
</feature>
<dbReference type="Pfam" id="PF08742">
    <property type="entry name" value="C8"/>
    <property type="match status" value="5"/>
</dbReference>
<reference evidence="5 6" key="1">
    <citation type="journal article" date="2024" name="Proc. Natl. Acad. Sci. U.S.A.">
        <title>The genetic regulatory architecture and epigenomic basis for age-related changes in rattlesnake venom.</title>
        <authorList>
            <person name="Hogan M.P."/>
            <person name="Holding M.L."/>
            <person name="Nystrom G.S."/>
            <person name="Colston T.J."/>
            <person name="Bartlett D.A."/>
            <person name="Mason A.J."/>
            <person name="Ellsworth S.A."/>
            <person name="Rautsaw R.M."/>
            <person name="Lawrence K.C."/>
            <person name="Strickland J.L."/>
            <person name="He B."/>
            <person name="Fraser P."/>
            <person name="Margres M.J."/>
            <person name="Gilbert D.M."/>
            <person name="Gibbs H.L."/>
            <person name="Parkinson C.L."/>
            <person name="Rokyta D.R."/>
        </authorList>
    </citation>
    <scope>NUCLEOTIDE SEQUENCE [LARGE SCALE GENOMIC DNA]</scope>
    <source>
        <strain evidence="5">DRR0105</strain>
    </source>
</reference>
<dbReference type="PANTHER" id="PTHR11339">
    <property type="entry name" value="EXTRACELLULAR MATRIX GLYCOPROTEIN RELATED"/>
    <property type="match status" value="1"/>
</dbReference>
<keyword evidence="6" id="KW-1185">Reference proteome</keyword>
<dbReference type="Pfam" id="PF01826">
    <property type="entry name" value="TIL"/>
    <property type="match status" value="3"/>
</dbReference>
<dbReference type="SUPFAM" id="SSF57567">
    <property type="entry name" value="Serine protease inhibitors"/>
    <property type="match status" value="3"/>
</dbReference>
<sequence length="1993" mass="220787">MRKYDFMGTCTYTVAKTCGPDTTLPVFHVTIKNENRGVKSVSYVGLVMIQVYRYDIVIARKEHGFVRCKDDFVMDAGKCIPPADCGCFFEGRLLAPNEEFWGDTACTKRCICDPQTKEVTCQPTKCSQEKQCQVKNGIQDCYPVRYGTCSAIGHSHYHGFDGHSFNFQGTCLYTFAKLSQKKPGLVDFNILVQNSHHGGWSGTPKRVVKIEIYNLEITFSWAYLGRIMINGQLTNLPYKVGPDHIIIYQKGWDTMFQADFGLMVTFSWHSHLTVTLPTTYQGTLSGLCGNFNGDKQDDTTLISDGQVTKLTVFGQLWKVAKFPGCGEVSTKVCPDLQRVAQQQRSISTKCGILVDKQGPFRECHGKINPEMFFLDCVYDYCTSNSQTSVLSYIIAAYASACQAVKVTIYTWRILIVWTENEPWGNGKVSVIKQVSVEVYGFKLTLIHKKKGQVQVNGVFRSLPIEFSEGRLKAFQHGTKVLIKTSFGLVVSYDLVYHVRITVPSSYQKQVQGLCGNYNGMKDDEFILPNGKKTTDVAEFGASWKVSVLGAGGPCSDGCSGSNCPTCDEEKKKIFKQRNYCGILTASDGPLHGCHSKVDPSVFFNNCIYDLCQSNGDSQALCQSIQSYVSACQEAKVLIQPWRSPSFCPLHCPPHSHYEECADFCTADCSGLRICPETCAEGCQCDLGYFFDGLNCVSVESCGCFGNGSYYRPNKMVLLNECQQICQCIPGKGLVCKSYHCSSEEDCRVQDGIVSCINKDPCKTLQCRTKETCKVKNGKALCVPTYNETCFAWGEPHYHTFDGLKVDFQGTCTYTLAKYCGNDTRLVPFVVDQKNENRGRQDVSFVRLTNIYVYGYNISIRRRHSGKIWLNGVITNLPVTLEDGKIHLFQRGVSAIMQTDFGLVVSFDGASLLSITLSSSYYGSLCGLCGNFNQNPKDDMMTVAGDKVNSVVAWAASWQVKDRDPFCWHYCKGNCPTCEESKQQLFGSDKFCGLITRLEEGPFQKCHPKLNPDDFFDSCIYDVCLNGGAKSILCKALEAYATNCRTKALPCPENSHYEVCGSGCPNTCSERLASTSCEMPCVETCQCNEGYVLSVDRCVPVGSCGCTYKGLYYKPEQEFWGDENCTSLCRCDPKIGIVVCEPASCKANEICSIVNGIQDCHAISFATCTVMGNHHYVTFDGQKYDFTGTCLYQLAGFCAKDPALTPFTIKIQNSQGKKILPFSSVMILEVYNMIITISQEHPDTIQVDGVLVDLPFYYEDKIQAYLSGNHLLIKTEFDLSVIFSWNRLAHIRVPGNYLKAICGLCNNGSQKPGREFTMKNGMPAANFIQFADSWKEGEILGCVNGCTSNCPGCSENEKQIYRKDHYCGILSRKNGPFRPCHTAIDSAPYLDSCVLDACLYKGHQSILCDAIAAYATVCQALGIQIDQWRLATFCSPSCPRNSHYEHCGDGCPVTCHGLSAPDEFCDRDPELVHFSVVVENESNQEGKVMPKMVVITLRGYVIRLVRGITWQVQVNEEAYTLPLMIKRRSILIHQEGKNIVVQTNFGFKVLYDSSQYILVIVPSTYQGKVCGLCGNFNGERRDEFQLPDGSSTSNVTTFGASWKVSAGHLRCADDCRQNCPSCKAAEIRPYQVESSCGLIKAPSGPFEACHLLVKPEEHFNFCLYEMCAAHGAKEALCQSLQAYVAVCQAAGATIKSWRTAAFCPLTCPHNSHYELCTRSCDFTCAGLSSPIQCTEKCFEGCQCNDGYVSDGEKCISMDNCGCVHHGRYMKAEESIHSRDCLEKCTCHVSGQLVCNKTSCPKGEVCGLRNGRHGCFKQEAECHLTLEAELTTFDGASGTILYDGAYVMASLCDEAAQMWFRLVVDFRSCNGKMSSVSAVYIFFQEAVLAINQDKEAWVNGQQVELPASLFKTVSVSISEDVVTIRRGTALQVLFDLKGEVAVKVKDSLAGKLCGSCRNFNGDISDDLMLPNGQVVGDISEVIDAWKARDFVNCKQ</sequence>
<feature type="domain" description="VWFD" evidence="4">
    <location>
        <begin position="1165"/>
        <end position="1342"/>
    </location>
</feature>
<evidence type="ECO:0000256" key="3">
    <source>
        <dbReference type="ARBA" id="ARBA00023180"/>
    </source>
</evidence>